<dbReference type="SMART" id="SM00729">
    <property type="entry name" value="Elp3"/>
    <property type="match status" value="1"/>
</dbReference>
<dbReference type="InterPro" id="IPR058240">
    <property type="entry name" value="rSAM_sf"/>
</dbReference>
<evidence type="ECO:0000256" key="2">
    <source>
        <dbReference type="ARBA" id="ARBA00022691"/>
    </source>
</evidence>
<dbReference type="InterPro" id="IPR013785">
    <property type="entry name" value="Aldolase_TIM"/>
</dbReference>
<organism evidence="7">
    <name type="scientific">Streptantibioticus silvisoli</name>
    <dbReference type="NCBI Taxonomy" id="2705255"/>
    <lineage>
        <taxon>Bacteria</taxon>
        <taxon>Bacillati</taxon>
        <taxon>Actinomycetota</taxon>
        <taxon>Actinomycetes</taxon>
        <taxon>Kitasatosporales</taxon>
        <taxon>Streptomycetaceae</taxon>
        <taxon>Streptantibioticus</taxon>
    </lineage>
</organism>
<keyword evidence="4" id="KW-0408">Iron</keyword>
<evidence type="ECO:0000256" key="5">
    <source>
        <dbReference type="ARBA" id="ARBA00023014"/>
    </source>
</evidence>
<keyword evidence="3" id="KW-0479">Metal-binding</keyword>
<proteinExistence type="predicted"/>
<dbReference type="Gene3D" id="3.20.20.70">
    <property type="entry name" value="Aldolase class I"/>
    <property type="match status" value="1"/>
</dbReference>
<reference evidence="7" key="1">
    <citation type="submission" date="2023-05" db="EMBL/GenBank/DDBJ databases">
        <title>Streptantibioticus silvisoli sp. nov., acidotolerant actinomycetes 1 from pine litter.</title>
        <authorList>
            <person name="Swiecimska M."/>
            <person name="Golinska P."/>
            <person name="Sangal V."/>
            <person name="Wachnowicz B."/>
            <person name="Goodfellow M."/>
        </authorList>
    </citation>
    <scope>NUCLEOTIDE SEQUENCE</scope>
    <source>
        <strain evidence="7">SL13</strain>
    </source>
</reference>
<dbReference type="GO" id="GO:0003824">
    <property type="term" value="F:catalytic activity"/>
    <property type="evidence" value="ECO:0007669"/>
    <property type="project" value="InterPro"/>
</dbReference>
<dbReference type="AlphaFoldDB" id="A0AA90H132"/>
<name>A0AA90H132_9ACTN</name>
<gene>
    <name evidence="7" type="ORF">POF50_002250</name>
</gene>
<evidence type="ECO:0000256" key="3">
    <source>
        <dbReference type="ARBA" id="ARBA00022723"/>
    </source>
</evidence>
<comment type="cofactor">
    <cofactor evidence="1">
        <name>[4Fe-4S] cluster</name>
        <dbReference type="ChEBI" id="CHEBI:49883"/>
    </cofactor>
</comment>
<feature type="domain" description="Elp3/MiaA/NifB-like radical SAM core" evidence="6">
    <location>
        <begin position="174"/>
        <end position="405"/>
    </location>
</feature>
<dbReference type="PANTHER" id="PTHR43409:SF7">
    <property type="entry name" value="BLL1977 PROTEIN"/>
    <property type="match status" value="1"/>
</dbReference>
<dbReference type="SFLD" id="SFLDG01082">
    <property type="entry name" value="B12-binding_domain_containing"/>
    <property type="match status" value="1"/>
</dbReference>
<dbReference type="GO" id="GO:0051536">
    <property type="term" value="F:iron-sulfur cluster binding"/>
    <property type="evidence" value="ECO:0007669"/>
    <property type="project" value="UniProtKB-KW"/>
</dbReference>
<dbReference type="GO" id="GO:0046872">
    <property type="term" value="F:metal ion binding"/>
    <property type="evidence" value="ECO:0007669"/>
    <property type="project" value="UniProtKB-KW"/>
</dbReference>
<dbReference type="SUPFAM" id="SSF102114">
    <property type="entry name" value="Radical SAM enzymes"/>
    <property type="match status" value="1"/>
</dbReference>
<evidence type="ECO:0000256" key="4">
    <source>
        <dbReference type="ARBA" id="ARBA00023004"/>
    </source>
</evidence>
<dbReference type="RefSeq" id="WP_271316436.1">
    <property type="nucleotide sequence ID" value="NZ_JABXJJ020000002.1"/>
</dbReference>
<dbReference type="InterPro" id="IPR051198">
    <property type="entry name" value="BchE-like"/>
</dbReference>
<dbReference type="PANTHER" id="PTHR43409">
    <property type="entry name" value="ANAEROBIC MAGNESIUM-PROTOPORPHYRIN IX MONOMETHYL ESTER CYCLASE-RELATED"/>
    <property type="match status" value="1"/>
</dbReference>
<dbReference type="SFLD" id="SFLDS00029">
    <property type="entry name" value="Radical_SAM"/>
    <property type="match status" value="1"/>
</dbReference>
<dbReference type="GO" id="GO:0005829">
    <property type="term" value="C:cytosol"/>
    <property type="evidence" value="ECO:0007669"/>
    <property type="project" value="TreeGrafter"/>
</dbReference>
<accession>A0AA90H132</accession>
<dbReference type="InterPro" id="IPR007197">
    <property type="entry name" value="rSAM"/>
</dbReference>
<comment type="caution">
    <text evidence="7">The sequence shown here is derived from an EMBL/GenBank/DDBJ whole genome shotgun (WGS) entry which is preliminary data.</text>
</comment>
<sequence length="459" mass="52422">MRIAIVFPHVGYCTGWRPHLATEVKNGSTYHIAQALTYLYTTARHYTPDVRVFDFNFGTFEENMAEVIAFAPDKLMISSTVNSFDSTKDIAAAAHTRIPQAELHVGGPAVSSNYYLRPRLVQAGVPVRYDVTNRDIFQWTKAVLGQDDGLKFRTLQPDNSWIAQTYTAEQREQIRYTVVSSIGCTFKCSFCLNPKVYDINYKAPHVLRAEIDDLRTTYGADAISFADPFFYMREKHAQDMITEVSKQGLRWSQQTTLSTLTPEHLEQMAATNCTSVLCGIENFSTSEIDKPVDTVVFEDRLKIAKSLGIKIKPSFISGLLDMSYEADVAQIHYIESLIEAGLVENHNIQSNIYTPYIPDKRDRLLDIPFRFWGVMPVTADDEDDWKRNLKLCDLIYDRIFPETRDRYQEVRAEYLEILSSKDDMWLQHEEVPDLSVKQMTRGLTNGKVRVELSLTPVTG</sequence>
<protein>
    <submittedName>
        <fullName evidence="7">Radical SAM protein</fullName>
    </submittedName>
</protein>
<dbReference type="InterPro" id="IPR006638">
    <property type="entry name" value="Elp3/MiaA/NifB-like_rSAM"/>
</dbReference>
<keyword evidence="2" id="KW-0949">S-adenosyl-L-methionine</keyword>
<evidence type="ECO:0000256" key="1">
    <source>
        <dbReference type="ARBA" id="ARBA00001966"/>
    </source>
</evidence>
<keyword evidence="5" id="KW-0411">Iron-sulfur</keyword>
<dbReference type="Pfam" id="PF04055">
    <property type="entry name" value="Radical_SAM"/>
    <property type="match status" value="1"/>
</dbReference>
<evidence type="ECO:0000259" key="6">
    <source>
        <dbReference type="SMART" id="SM00729"/>
    </source>
</evidence>
<evidence type="ECO:0000313" key="7">
    <source>
        <dbReference type="EMBL" id="MDI5968177.1"/>
    </source>
</evidence>
<dbReference type="EMBL" id="JABXJJ020000002">
    <property type="protein sequence ID" value="MDI5968177.1"/>
    <property type="molecule type" value="Genomic_DNA"/>
</dbReference>